<organism evidence="1 2">
    <name type="scientific">Flavonifractor plautii</name>
    <name type="common">Fusobacterium plautii</name>
    <dbReference type="NCBI Taxonomy" id="292800"/>
    <lineage>
        <taxon>Bacteria</taxon>
        <taxon>Bacillati</taxon>
        <taxon>Bacillota</taxon>
        <taxon>Clostridia</taxon>
        <taxon>Eubacteriales</taxon>
        <taxon>Oscillospiraceae</taxon>
        <taxon>Flavonifractor</taxon>
    </lineage>
</organism>
<reference evidence="1 2" key="1">
    <citation type="submission" date="2015-09" db="EMBL/GenBank/DDBJ databases">
        <authorList>
            <consortium name="Pathogen Informatics"/>
        </authorList>
    </citation>
    <scope>NUCLEOTIDE SEQUENCE [LARGE SCALE GENOMIC DNA]</scope>
    <source>
        <strain evidence="1 2">2789STDY5608854</strain>
    </source>
</reference>
<name>A0A174VMP2_FLAPL</name>
<protein>
    <submittedName>
        <fullName evidence="1">Uncharacterized protein</fullName>
    </submittedName>
</protein>
<evidence type="ECO:0000313" key="2">
    <source>
        <dbReference type="Proteomes" id="UP000095746"/>
    </source>
</evidence>
<dbReference type="AlphaFoldDB" id="A0A174VMP2"/>
<sequence>MRPSRGAAKPIRGERSAWGVVKAAPCTTQLRPGSSTPSTATVEKICTLSGHAVPAYTERGP</sequence>
<accession>A0A174VMP2</accession>
<evidence type="ECO:0000313" key="1">
    <source>
        <dbReference type="EMBL" id="CUQ35882.1"/>
    </source>
</evidence>
<proteinExistence type="predicted"/>
<dbReference type="EMBL" id="CYZT01000961">
    <property type="protein sequence ID" value="CUQ35882.1"/>
    <property type="molecule type" value="Genomic_DNA"/>
</dbReference>
<dbReference type="Proteomes" id="UP000095746">
    <property type="component" value="Unassembled WGS sequence"/>
</dbReference>
<gene>
    <name evidence="1" type="ORF">ERS852411_04295</name>
</gene>